<dbReference type="SUPFAM" id="SSF53955">
    <property type="entry name" value="Lysozyme-like"/>
    <property type="match status" value="1"/>
</dbReference>
<dbReference type="InterPro" id="IPR023346">
    <property type="entry name" value="Lysozyme-like_dom_sf"/>
</dbReference>
<dbReference type="EMBL" id="UOFV01000296">
    <property type="protein sequence ID" value="VAX02223.1"/>
    <property type="molecule type" value="Genomic_DNA"/>
</dbReference>
<evidence type="ECO:0000313" key="4">
    <source>
        <dbReference type="EMBL" id="VAX02223.1"/>
    </source>
</evidence>
<feature type="domain" description="Transglycosylase SLT" evidence="2">
    <location>
        <begin position="449"/>
        <end position="563"/>
    </location>
</feature>
<dbReference type="Pfam" id="PF01464">
    <property type="entry name" value="SLT"/>
    <property type="match status" value="1"/>
</dbReference>
<dbReference type="PANTHER" id="PTHR37423:SF5">
    <property type="entry name" value="SOLUBLE LYTIC MUREIN TRANSGLYCOSYLASE"/>
    <property type="match status" value="1"/>
</dbReference>
<dbReference type="AlphaFoldDB" id="A0A3B1AQP5"/>
<dbReference type="Gene3D" id="1.10.530.10">
    <property type="match status" value="1"/>
</dbReference>
<proteinExistence type="predicted"/>
<sequence length="611" mass="71445">AAEKALRLRRVSEFRRLLPALTDYPLYPYLQYQDIKQRLHKTSPQEVSAFLEQYKDLPISHSLRRQFLRQLARQERWQQYLHFYTPTKNIRSQCHYLYALIRTGQAETAYPDIKKRWLTGRSQPRACDRIFKHWKAAGKLTTELVWQRIELVLNKGRRTLARYLLRSLPVEDQKLARLWIKLHRKPHLLSQHQTQITDSTHHMAPRLFINVVKRLAQRDPQEAAKVWFSPTTRHTATAAEQYDVPQRIAISLARKQLPESDAWFSIIPEEYLSDTARQWRVRIALRQARWPQVLTALGALTPRQQASDRWQYWRARAHEELGETETAITQFTALAQQRSYYGFLSADRLNLPYAIADRPHKASAGTLFGISQQAAVQRAREFVHLGRMVAARREWWSATRHMSNDERVDAAKLAQYWGWAGQSILTMASTDQRDDLTLRFPLLFQEQILNYSEREDINPAWTYGVVRRESAFVQDARSPKGALGLMQLMPATAKYISRSLPKKYQGKSKLTQADINLSLGTRYLRRMLKRFGGQTVLATAAYNAGESRIMRWLPTETTLDAERWIENIPFRETREYVTSVLAFTIIYADRLGFEQKRLSQHMSPVPTRETL</sequence>
<evidence type="ECO:0000259" key="2">
    <source>
        <dbReference type="Pfam" id="PF01464"/>
    </source>
</evidence>
<keyword evidence="4" id="KW-0326">Glycosidase</keyword>
<dbReference type="Gene3D" id="1.25.20.10">
    <property type="entry name" value="Bacterial muramidases"/>
    <property type="match status" value="1"/>
</dbReference>
<keyword evidence="4" id="KW-0378">Hydrolase</keyword>
<dbReference type="EC" id="3.2.1.-" evidence="4"/>
<dbReference type="InterPro" id="IPR037061">
    <property type="entry name" value="Lytic_TGlycoase_superhlx_L_sf"/>
</dbReference>
<gene>
    <name evidence="4" type="ORF">MNBD_GAMMA19-67</name>
</gene>
<feature type="non-terminal residue" evidence="4">
    <location>
        <position position="1"/>
    </location>
</feature>
<evidence type="ECO:0000256" key="1">
    <source>
        <dbReference type="ARBA" id="ARBA00022729"/>
    </source>
</evidence>
<reference evidence="4" key="1">
    <citation type="submission" date="2018-06" db="EMBL/GenBank/DDBJ databases">
        <authorList>
            <person name="Zhirakovskaya E."/>
        </authorList>
    </citation>
    <scope>NUCLEOTIDE SEQUENCE</scope>
</reference>
<protein>
    <submittedName>
        <fullName evidence="4">Soluble lytic murein transglycosylase</fullName>
        <ecNumber evidence="4">3.2.1.-</ecNumber>
    </submittedName>
</protein>
<name>A0A3B1AQP5_9ZZZZ</name>
<dbReference type="CDD" id="cd13401">
    <property type="entry name" value="Slt70-like"/>
    <property type="match status" value="1"/>
</dbReference>
<dbReference type="GO" id="GO:0004553">
    <property type="term" value="F:hydrolase activity, hydrolyzing O-glycosyl compounds"/>
    <property type="evidence" value="ECO:0007669"/>
    <property type="project" value="InterPro"/>
</dbReference>
<dbReference type="PANTHER" id="PTHR37423">
    <property type="entry name" value="SOLUBLE LYTIC MUREIN TRANSGLYCOSYLASE-RELATED"/>
    <property type="match status" value="1"/>
</dbReference>
<feature type="domain" description="Lytic transglycosylase superhelical linker" evidence="3">
    <location>
        <begin position="370"/>
        <end position="436"/>
    </location>
</feature>
<dbReference type="Pfam" id="PF14718">
    <property type="entry name" value="SLT_L"/>
    <property type="match status" value="1"/>
</dbReference>
<accession>A0A3B1AQP5</accession>
<organism evidence="4">
    <name type="scientific">hydrothermal vent metagenome</name>
    <dbReference type="NCBI Taxonomy" id="652676"/>
    <lineage>
        <taxon>unclassified sequences</taxon>
        <taxon>metagenomes</taxon>
        <taxon>ecological metagenomes</taxon>
    </lineage>
</organism>
<dbReference type="InterPro" id="IPR012289">
    <property type="entry name" value="Lytic_TGlycosylase_superhlx_L"/>
</dbReference>
<evidence type="ECO:0000259" key="3">
    <source>
        <dbReference type="Pfam" id="PF14718"/>
    </source>
</evidence>
<dbReference type="SUPFAM" id="SSF48435">
    <property type="entry name" value="Bacterial muramidases"/>
    <property type="match status" value="1"/>
</dbReference>
<dbReference type="InterPro" id="IPR008258">
    <property type="entry name" value="Transglycosylase_SLT_dom_1"/>
</dbReference>
<dbReference type="Gene3D" id="1.10.1240.20">
    <property type="entry name" value="Lytic transglycosylase, superhelical linker domain"/>
    <property type="match status" value="1"/>
</dbReference>
<dbReference type="GO" id="GO:0042597">
    <property type="term" value="C:periplasmic space"/>
    <property type="evidence" value="ECO:0007669"/>
    <property type="project" value="InterPro"/>
</dbReference>
<dbReference type="InterPro" id="IPR008939">
    <property type="entry name" value="Lytic_TGlycosylase_superhlx_U"/>
</dbReference>
<keyword evidence="1" id="KW-0732">Signal</keyword>